<accession>A0A6A4RQ86</accession>
<dbReference type="EMBL" id="VEVO01000040">
    <property type="protein sequence ID" value="KAF0022228.1"/>
    <property type="molecule type" value="Genomic_DNA"/>
</dbReference>
<proteinExistence type="predicted"/>
<dbReference type="AlphaFoldDB" id="A0A6A4RQ86"/>
<organism evidence="2 3">
    <name type="scientific">Scophthalmus maximus</name>
    <name type="common">Turbot</name>
    <name type="synonym">Psetta maxima</name>
    <dbReference type="NCBI Taxonomy" id="52904"/>
    <lineage>
        <taxon>Eukaryota</taxon>
        <taxon>Metazoa</taxon>
        <taxon>Chordata</taxon>
        <taxon>Craniata</taxon>
        <taxon>Vertebrata</taxon>
        <taxon>Euteleostomi</taxon>
        <taxon>Actinopterygii</taxon>
        <taxon>Neopterygii</taxon>
        <taxon>Teleostei</taxon>
        <taxon>Neoteleostei</taxon>
        <taxon>Acanthomorphata</taxon>
        <taxon>Carangaria</taxon>
        <taxon>Pleuronectiformes</taxon>
        <taxon>Pleuronectoidei</taxon>
        <taxon>Scophthalmidae</taxon>
        <taxon>Scophthalmus</taxon>
    </lineage>
</organism>
<evidence type="ECO:0000313" key="2">
    <source>
        <dbReference type="EMBL" id="KAF0022228.1"/>
    </source>
</evidence>
<comment type="caution">
    <text evidence="2">The sequence shown here is derived from an EMBL/GenBank/DDBJ whole genome shotgun (WGS) entry which is preliminary data.</text>
</comment>
<feature type="transmembrane region" description="Helical" evidence="1">
    <location>
        <begin position="158"/>
        <end position="178"/>
    </location>
</feature>
<evidence type="ECO:0000256" key="1">
    <source>
        <dbReference type="SAM" id="Phobius"/>
    </source>
</evidence>
<evidence type="ECO:0000313" key="3">
    <source>
        <dbReference type="Proteomes" id="UP000438429"/>
    </source>
</evidence>
<gene>
    <name evidence="2" type="ORF">F2P81_025519</name>
</gene>
<keyword evidence="1" id="KW-1133">Transmembrane helix</keyword>
<protein>
    <submittedName>
        <fullName evidence="2">Uncharacterized protein</fullName>
    </submittedName>
</protein>
<keyword evidence="1" id="KW-0472">Membrane</keyword>
<name>A0A6A4RQ86_SCOMX</name>
<keyword evidence="1" id="KW-0812">Transmembrane</keyword>
<dbReference type="Proteomes" id="UP000438429">
    <property type="component" value="Unassembled WGS sequence"/>
</dbReference>
<reference evidence="2 3" key="1">
    <citation type="submission" date="2019-06" db="EMBL/GenBank/DDBJ databases">
        <title>Draft genomes of female and male turbot (Scophthalmus maximus).</title>
        <authorList>
            <person name="Xu H."/>
            <person name="Xu X.-W."/>
            <person name="Shao C."/>
            <person name="Chen S."/>
        </authorList>
    </citation>
    <scope>NUCLEOTIDE SEQUENCE [LARGE SCALE GENOMIC DNA]</scope>
    <source>
        <strain evidence="2">Ysfricsl-2016a</strain>
        <tissue evidence="2">Blood</tissue>
    </source>
</reference>
<sequence length="185" mass="20937">MSLKLGRVLQLWKTSCLVPVPKTPHPMDLNSYRPMALPSHLMKMLERLVLVHLRLLVRTSMHPKSLCTGRVCVTRRLRDIVEEDDDGAVYSRGGLDTVEADQLSHSKASLLHSIRPPGPSSQPHTLCNIRQKKCTFSHLVLKVETPDAAALFIMEKCMLFVMIAYVFVINVHAVTVTYEKKRPQN</sequence>